<feature type="transmembrane region" description="Helical" evidence="3">
    <location>
        <begin position="118"/>
        <end position="136"/>
    </location>
</feature>
<proteinExistence type="predicted"/>
<comment type="caution">
    <text evidence="5">The sequence shown here is derived from an EMBL/GenBank/DDBJ whole genome shotgun (WGS) entry which is preliminary data.</text>
</comment>
<evidence type="ECO:0000256" key="1">
    <source>
        <dbReference type="ARBA" id="ARBA00004586"/>
    </source>
</evidence>
<dbReference type="EMBL" id="CAJOBA010002451">
    <property type="protein sequence ID" value="CAF3645379.1"/>
    <property type="molecule type" value="Genomic_DNA"/>
</dbReference>
<dbReference type="EMBL" id="CAJOBC010003579">
    <property type="protein sequence ID" value="CAF3790832.1"/>
    <property type="molecule type" value="Genomic_DNA"/>
</dbReference>
<gene>
    <name evidence="5" type="ORF">GPM918_LOCUS14692</name>
    <name evidence="4" type="ORF">OVA965_LOCUS7608</name>
    <name evidence="7" type="ORF">SRO942_LOCUS14694</name>
    <name evidence="6" type="ORF">TMI583_LOCUS7603</name>
</gene>
<keyword evidence="3" id="KW-0472">Membrane</keyword>
<dbReference type="EMBL" id="CAJNOQ010003578">
    <property type="protein sequence ID" value="CAF1019320.1"/>
    <property type="molecule type" value="Genomic_DNA"/>
</dbReference>
<dbReference type="Proteomes" id="UP000681722">
    <property type="component" value="Unassembled WGS sequence"/>
</dbReference>
<sequence>MPNENFGGVNNNVSSNGILQHPYSTNLIQSFAPTAASLDSSSLSPIDDGDNQSEELVVGAGGNDVVITKIDPEHMTAEKAVTVRAPPLLLQEPKYRKYRLDNTSSNQNQVSKKNIESIIYQVSIGVGVLSLILTLWKPLSSSFSGFIVGFLFPMAVAYILFKNYVNKKANEQLVSEWVEFPELEQLLAERAAKEDKASTINETHAEIIFDRYDADNDDKFVRYPCLIRLDQYRVIIQLPTKPISESEKKEQEVTIVGYREYSIKEANLILVPEATLTRAKYWLVEYPIVIQNLQILDKTKKNALNKQSFEKTKFDADHFFDNPSTVLSLFFQTGPEKEDWFHKLSLMILKGKEEIERHNRLLSAPSGSSIPSMESASAIPSLDNARARRKDNSDQQPQQQQQQQPPLNVTATTKEERGDLDEKDSSGTLRTAATVETKQSKLQDRTSLEKLLQSPDCLDEAAITMNFLVRRLLCDMFQDSKVFTDAIKEKAETKLKEISAVSIQRTIV</sequence>
<evidence type="ECO:0000256" key="3">
    <source>
        <dbReference type="SAM" id="Phobius"/>
    </source>
</evidence>
<dbReference type="OrthoDB" id="26740at2759"/>
<evidence type="ECO:0000313" key="7">
    <source>
        <dbReference type="EMBL" id="CAF3790832.1"/>
    </source>
</evidence>
<feature type="region of interest" description="Disordered" evidence="2">
    <location>
        <begin position="384"/>
        <end position="428"/>
    </location>
</feature>
<reference evidence="5" key="1">
    <citation type="submission" date="2021-02" db="EMBL/GenBank/DDBJ databases">
        <authorList>
            <person name="Nowell W R."/>
        </authorList>
    </citation>
    <scope>NUCLEOTIDE SEQUENCE</scope>
</reference>
<keyword evidence="8" id="KW-1185">Reference proteome</keyword>
<evidence type="ECO:0000313" key="5">
    <source>
        <dbReference type="EMBL" id="CAF1019320.1"/>
    </source>
</evidence>
<evidence type="ECO:0000313" key="8">
    <source>
        <dbReference type="Proteomes" id="UP000663829"/>
    </source>
</evidence>
<dbReference type="Proteomes" id="UP000677228">
    <property type="component" value="Unassembled WGS sequence"/>
</dbReference>
<dbReference type="AlphaFoldDB" id="A0A814I427"/>
<dbReference type="PANTHER" id="PTHR13466">
    <property type="entry name" value="TEX2 PROTEIN-RELATED"/>
    <property type="match status" value="1"/>
</dbReference>
<dbReference type="Proteomes" id="UP000682733">
    <property type="component" value="Unassembled WGS sequence"/>
</dbReference>
<keyword evidence="3" id="KW-1133">Transmembrane helix</keyword>
<organism evidence="5 8">
    <name type="scientific">Didymodactylos carnosus</name>
    <dbReference type="NCBI Taxonomy" id="1234261"/>
    <lineage>
        <taxon>Eukaryota</taxon>
        <taxon>Metazoa</taxon>
        <taxon>Spiralia</taxon>
        <taxon>Gnathifera</taxon>
        <taxon>Rotifera</taxon>
        <taxon>Eurotatoria</taxon>
        <taxon>Bdelloidea</taxon>
        <taxon>Philodinida</taxon>
        <taxon>Philodinidae</taxon>
        <taxon>Didymodactylos</taxon>
    </lineage>
</organism>
<evidence type="ECO:0000313" key="6">
    <source>
        <dbReference type="EMBL" id="CAF3645379.1"/>
    </source>
</evidence>
<evidence type="ECO:0000256" key="2">
    <source>
        <dbReference type="SAM" id="MobiDB-lite"/>
    </source>
</evidence>
<feature type="transmembrane region" description="Helical" evidence="3">
    <location>
        <begin position="142"/>
        <end position="161"/>
    </location>
</feature>
<protein>
    <submittedName>
        <fullName evidence="5">Uncharacterized protein</fullName>
    </submittedName>
</protein>
<feature type="compositionally biased region" description="Low complexity" evidence="2">
    <location>
        <begin position="395"/>
        <end position="406"/>
    </location>
</feature>
<keyword evidence="3" id="KW-0812">Transmembrane</keyword>
<dbReference type="GO" id="GO:0005789">
    <property type="term" value="C:endoplasmic reticulum membrane"/>
    <property type="evidence" value="ECO:0007669"/>
    <property type="project" value="UniProtKB-SubCell"/>
</dbReference>
<evidence type="ECO:0000313" key="4">
    <source>
        <dbReference type="EMBL" id="CAF0860489.1"/>
    </source>
</evidence>
<name>A0A814I427_9BILA</name>
<dbReference type="EMBL" id="CAJNOK010002451">
    <property type="protein sequence ID" value="CAF0860489.1"/>
    <property type="molecule type" value="Genomic_DNA"/>
</dbReference>
<dbReference type="Proteomes" id="UP000663829">
    <property type="component" value="Unassembled WGS sequence"/>
</dbReference>
<comment type="subcellular location">
    <subcellularLocation>
        <location evidence="1">Endoplasmic reticulum membrane</location>
    </subcellularLocation>
</comment>
<accession>A0A814I427</accession>